<evidence type="ECO:0000313" key="2">
    <source>
        <dbReference type="EMBL" id="OLF05193.1"/>
    </source>
</evidence>
<feature type="transmembrane region" description="Helical" evidence="1">
    <location>
        <begin position="166"/>
        <end position="184"/>
    </location>
</feature>
<keyword evidence="1" id="KW-0812">Transmembrane</keyword>
<proteinExistence type="predicted"/>
<accession>A0A7Z1AUK3</accession>
<dbReference type="Proteomes" id="UP000185696">
    <property type="component" value="Unassembled WGS sequence"/>
</dbReference>
<keyword evidence="3" id="KW-1185">Reference proteome</keyword>
<protein>
    <submittedName>
        <fullName evidence="2">Uncharacterized protein</fullName>
    </submittedName>
</protein>
<organism evidence="2 3">
    <name type="scientific">Actinophytocola xinjiangensis</name>
    <dbReference type="NCBI Taxonomy" id="485602"/>
    <lineage>
        <taxon>Bacteria</taxon>
        <taxon>Bacillati</taxon>
        <taxon>Actinomycetota</taxon>
        <taxon>Actinomycetes</taxon>
        <taxon>Pseudonocardiales</taxon>
        <taxon>Pseudonocardiaceae</taxon>
    </lineage>
</organism>
<feature type="transmembrane region" description="Helical" evidence="1">
    <location>
        <begin position="113"/>
        <end position="138"/>
    </location>
</feature>
<comment type="caution">
    <text evidence="2">The sequence shown here is derived from an EMBL/GenBank/DDBJ whole genome shotgun (WGS) entry which is preliminary data.</text>
</comment>
<evidence type="ECO:0000256" key="1">
    <source>
        <dbReference type="SAM" id="Phobius"/>
    </source>
</evidence>
<name>A0A7Z1AUK3_9PSEU</name>
<reference evidence="2 3" key="1">
    <citation type="submission" date="2016-12" db="EMBL/GenBank/DDBJ databases">
        <title>The draft genome sequence of Actinophytocola xinjiangensis.</title>
        <authorList>
            <person name="Wang W."/>
            <person name="Yuan L."/>
        </authorList>
    </citation>
    <scope>NUCLEOTIDE SEQUENCE [LARGE SCALE GENOMIC DNA]</scope>
    <source>
        <strain evidence="2 3">CGMCC 4.4663</strain>
    </source>
</reference>
<sequence>MTSPGWRGGTRQGAALALFDVGLVLGAVLSALVLWVVSGLVPPVPDTVLASVVVAVAVAGVARDAGLVRFPLPQNARQVPRNVLTENVARGSLRFGFEMGTGVRTYVSSTVPYVLVVALVLAGPGLLTSVAAGVGFGLGRALTPTARFASGDGETWDGRLHTHLRTIKLVAGSAVAAALGVLLFT</sequence>
<feature type="transmembrane region" description="Helical" evidence="1">
    <location>
        <begin position="48"/>
        <end position="68"/>
    </location>
</feature>
<dbReference type="AlphaFoldDB" id="A0A7Z1AUK3"/>
<keyword evidence="1" id="KW-1133">Transmembrane helix</keyword>
<gene>
    <name evidence="2" type="ORF">BLA60_37400</name>
</gene>
<feature type="transmembrane region" description="Helical" evidence="1">
    <location>
        <begin position="12"/>
        <end position="36"/>
    </location>
</feature>
<keyword evidence="1" id="KW-0472">Membrane</keyword>
<dbReference type="EMBL" id="MSIF01000032">
    <property type="protein sequence ID" value="OLF05193.1"/>
    <property type="molecule type" value="Genomic_DNA"/>
</dbReference>
<evidence type="ECO:0000313" key="3">
    <source>
        <dbReference type="Proteomes" id="UP000185696"/>
    </source>
</evidence>